<dbReference type="PANTHER" id="PTHR24296">
    <property type="entry name" value="CYTOCHROME P450"/>
    <property type="match status" value="1"/>
</dbReference>
<keyword evidence="4 5" id="KW-0408">Iron</keyword>
<evidence type="ECO:0000313" key="7">
    <source>
        <dbReference type="Proteomes" id="UP000017836"/>
    </source>
</evidence>
<dbReference type="Pfam" id="PF00067">
    <property type="entry name" value="p450"/>
    <property type="match status" value="1"/>
</dbReference>
<dbReference type="GO" id="GO:0004497">
    <property type="term" value="F:monooxygenase activity"/>
    <property type="evidence" value="ECO:0007669"/>
    <property type="project" value="InterPro"/>
</dbReference>
<accession>W1NUV0</accession>
<dbReference type="OrthoDB" id="1470350at2759"/>
<evidence type="ECO:0000256" key="5">
    <source>
        <dbReference type="PIRSR" id="PIRSR602401-1"/>
    </source>
</evidence>
<dbReference type="KEGG" id="atr:18429489"/>
<dbReference type="HOGENOM" id="CLU_001570_27_2_1"/>
<dbReference type="PRINTS" id="PR00463">
    <property type="entry name" value="EP450I"/>
</dbReference>
<dbReference type="GO" id="GO:0020037">
    <property type="term" value="F:heme binding"/>
    <property type="evidence" value="ECO:0007669"/>
    <property type="project" value="InterPro"/>
</dbReference>
<dbReference type="eggNOG" id="KOG0157">
    <property type="taxonomic scope" value="Eukaryota"/>
</dbReference>
<comment type="cofactor">
    <cofactor evidence="5">
        <name>heme</name>
        <dbReference type="ChEBI" id="CHEBI:30413"/>
    </cofactor>
</comment>
<keyword evidence="7" id="KW-1185">Reference proteome</keyword>
<keyword evidence="2 5" id="KW-0479">Metal-binding</keyword>
<dbReference type="Proteomes" id="UP000017836">
    <property type="component" value="Unassembled WGS sequence"/>
</dbReference>
<dbReference type="InterPro" id="IPR036396">
    <property type="entry name" value="Cyt_P450_sf"/>
</dbReference>
<dbReference type="InterPro" id="IPR001128">
    <property type="entry name" value="Cyt_P450"/>
</dbReference>
<dbReference type="CDD" id="cd11064">
    <property type="entry name" value="CYP86A"/>
    <property type="match status" value="1"/>
</dbReference>
<keyword evidence="5" id="KW-0349">Heme</keyword>
<evidence type="ECO:0000256" key="2">
    <source>
        <dbReference type="ARBA" id="ARBA00022723"/>
    </source>
</evidence>
<evidence type="ECO:0000313" key="6">
    <source>
        <dbReference type="EMBL" id="ERN01407.1"/>
    </source>
</evidence>
<protein>
    <recommendedName>
        <fullName evidence="8">Cytochrome P450</fullName>
    </recommendedName>
</protein>
<proteinExistence type="inferred from homology"/>
<reference evidence="7" key="1">
    <citation type="journal article" date="2013" name="Science">
        <title>The Amborella genome and the evolution of flowering plants.</title>
        <authorList>
            <consortium name="Amborella Genome Project"/>
        </authorList>
    </citation>
    <scope>NUCLEOTIDE SEQUENCE [LARGE SCALE GENOMIC DNA]</scope>
</reference>
<dbReference type="OMA" id="ERGFMTA"/>
<dbReference type="Gramene" id="ERN01407">
    <property type="protein sequence ID" value="ERN01407"/>
    <property type="gene ID" value="AMTR_s00002p00263780"/>
</dbReference>
<dbReference type="Gene3D" id="1.10.630.10">
    <property type="entry name" value="Cytochrome P450"/>
    <property type="match status" value="1"/>
</dbReference>
<dbReference type="AlphaFoldDB" id="W1NUV0"/>
<dbReference type="PRINTS" id="PR00385">
    <property type="entry name" value="P450"/>
</dbReference>
<dbReference type="STRING" id="13333.W1NUV0"/>
<evidence type="ECO:0008006" key="8">
    <source>
        <dbReference type="Google" id="ProtNLM"/>
    </source>
</evidence>
<comment type="similarity">
    <text evidence="1">Belongs to the cytochrome P450 family.</text>
</comment>
<dbReference type="GO" id="GO:0005506">
    <property type="term" value="F:iron ion binding"/>
    <property type="evidence" value="ECO:0007669"/>
    <property type="project" value="InterPro"/>
</dbReference>
<gene>
    <name evidence="6" type="ORF">AMTR_s00002p00263780</name>
</gene>
<feature type="binding site" description="axial binding residue" evidence="5">
    <location>
        <position position="427"/>
    </location>
    <ligand>
        <name>heme</name>
        <dbReference type="ChEBI" id="CHEBI:30413"/>
    </ligand>
    <ligandPart>
        <name>Fe</name>
        <dbReference type="ChEBI" id="CHEBI:18248"/>
    </ligandPart>
</feature>
<name>W1NUV0_AMBTC</name>
<evidence type="ECO:0000256" key="1">
    <source>
        <dbReference type="ARBA" id="ARBA00010617"/>
    </source>
</evidence>
<dbReference type="GO" id="GO:0016705">
    <property type="term" value="F:oxidoreductase activity, acting on paired donors, with incorporation or reduction of molecular oxygen"/>
    <property type="evidence" value="ECO:0007669"/>
    <property type="project" value="InterPro"/>
</dbReference>
<dbReference type="SUPFAM" id="SSF48264">
    <property type="entry name" value="Cytochrome P450"/>
    <property type="match status" value="1"/>
</dbReference>
<evidence type="ECO:0000256" key="4">
    <source>
        <dbReference type="ARBA" id="ARBA00023004"/>
    </source>
</evidence>
<organism evidence="6 7">
    <name type="scientific">Amborella trichopoda</name>
    <dbReference type="NCBI Taxonomy" id="13333"/>
    <lineage>
        <taxon>Eukaryota</taxon>
        <taxon>Viridiplantae</taxon>
        <taxon>Streptophyta</taxon>
        <taxon>Embryophyta</taxon>
        <taxon>Tracheophyta</taxon>
        <taxon>Spermatophyta</taxon>
        <taxon>Magnoliopsida</taxon>
        <taxon>Amborellales</taxon>
        <taxon>Amborellaceae</taxon>
        <taxon>Amborella</taxon>
    </lineage>
</organism>
<keyword evidence="3" id="KW-0560">Oxidoreductase</keyword>
<dbReference type="EMBL" id="KI394767">
    <property type="protein sequence ID" value="ERN01407.1"/>
    <property type="molecule type" value="Genomic_DNA"/>
</dbReference>
<sequence length="486" mass="55495">MNQKKQRRNSDKNRGAVFEGPKSYPILGCTLSFIANRHRVSQWITELLRLSPTQTIVLKRLGGIHQIITANPANVQHILKSKFPNYPKGQFGREIMADFLGQGIVNSDGEPWKFQRKIAIHGFNTKSLKKFIHHVVEEELFTRLIPLLEKAAMENMILDLQDVLESFAFDNICNIAFGWDPCCLHVDALLESEFAEAFDSAATLSSERFRSLAPWSWKLKRLFDIGTERKLRISIDKVKGLAIELIQRKKAEARPTGIEVEDLLSRFLNAGIDEDIIRDIVICFVLAGRDTTSAALTWFFWLLARHPHVEEAIIKEIGHKDGINMGLDDIKDLNYLHASIYESMRLYPPVPVDTKEAAREDVLPDGTKVRKGSRVSYHPYAMGRMEALWGKDYEDFKPERWLDKENGMFVPCDSFKYAVFQAGPRICMGKEMAFVQMKTVVVALLKRFRIRIANSNFKAVYVLGLTSKMEGGFSVRIEKRSEKVLA</sequence>
<dbReference type="InterPro" id="IPR002401">
    <property type="entry name" value="Cyt_P450_E_grp-I"/>
</dbReference>
<evidence type="ECO:0000256" key="3">
    <source>
        <dbReference type="ARBA" id="ARBA00023002"/>
    </source>
</evidence>